<dbReference type="NCBIfam" id="TIGR00229">
    <property type="entry name" value="sensory_box"/>
    <property type="match status" value="1"/>
</dbReference>
<dbReference type="SMART" id="SM00387">
    <property type="entry name" value="HATPase_c"/>
    <property type="match status" value="1"/>
</dbReference>
<evidence type="ECO:0000256" key="2">
    <source>
        <dbReference type="ARBA" id="ARBA00012438"/>
    </source>
</evidence>
<dbReference type="PROSITE" id="PS50110">
    <property type="entry name" value="RESPONSE_REGULATORY"/>
    <property type="match status" value="1"/>
</dbReference>
<feature type="domain" description="Histidine kinase" evidence="7">
    <location>
        <begin position="503"/>
        <end position="722"/>
    </location>
</feature>
<feature type="domain" description="PAC" evidence="10">
    <location>
        <begin position="413"/>
        <end position="465"/>
    </location>
</feature>
<feature type="domain" description="Response regulatory" evidence="8">
    <location>
        <begin position="743"/>
        <end position="854"/>
    </location>
</feature>
<dbReference type="Pfam" id="PF00512">
    <property type="entry name" value="HisKA"/>
    <property type="match status" value="1"/>
</dbReference>
<dbReference type="Gene3D" id="3.30.565.10">
    <property type="entry name" value="Histidine kinase-like ATPase, C-terminal domain"/>
    <property type="match status" value="1"/>
</dbReference>
<evidence type="ECO:0000256" key="5">
    <source>
        <dbReference type="PROSITE-ProRule" id="PRU00169"/>
    </source>
</evidence>
<dbReference type="CDD" id="cd16919">
    <property type="entry name" value="HATPase_CckA-like"/>
    <property type="match status" value="1"/>
</dbReference>
<dbReference type="SMART" id="SM00086">
    <property type="entry name" value="PAC"/>
    <property type="match status" value="2"/>
</dbReference>
<dbReference type="BioCyc" id="PAER208963:G1G74-4045-MONOMER"/>
<dbReference type="GO" id="GO:0000155">
    <property type="term" value="F:phosphorelay sensor kinase activity"/>
    <property type="evidence" value="ECO:0007669"/>
    <property type="project" value="InterPro"/>
</dbReference>
<dbReference type="PRINTS" id="PR00344">
    <property type="entry name" value="BCTRLSENSOR"/>
</dbReference>
<dbReference type="CDD" id="cd18161">
    <property type="entry name" value="REC_hyHK_blue-like"/>
    <property type="match status" value="1"/>
</dbReference>
<dbReference type="SUPFAM" id="SSF52172">
    <property type="entry name" value="CheY-like"/>
    <property type="match status" value="1"/>
</dbReference>
<keyword evidence="3 5" id="KW-0597">Phosphoprotein</keyword>
<sequence>MAQPFTIEPDPNTLDHPPAFLANGGAVGKLLLSLDAASSPLGPPDAWSASLKTTMATLLPAKAQIVLFWGAEFVALYNDAYAPSIGDKHPRALGRPAIENWRELWDDLEPLLRGVYETGETFAAKDRPFYIERHGRGETVYFDVSYSAVRETDGSVGGVLCIVTETTERVRFERRQAFLLELGQTLPSLADPLEIEATALRRLGEELGASRIFFGEDNGDGMTFQVHRDYLHDGRSAVGRHRYLAFGATLSGELHAGRSVAREDLAGERGMSLDEAASRARLGLGATLHVPVLRHGRLEALLAIHFAHPQALGEDSRRLAEEAAKLAWTSLTHARAELALRTSSAQLAAMFDQASAGIAVCDRNWRFTRVNDRYCEIAGRSRETLLGLRMQDILDPADFALPAAPGGATGAAFEMSGRYVRPDGDTVWVQNQVTPLVDEQHAASGLLCVCMDISARVRAENELRELNESLEERVATMLAQRESALAQLHEARKMEMVGQLTGGIAHDFNNLLTPIMASLELIRRRLDDARSTDLIDGALQSAERARNLVGRLLTFARRQTLKPQAVALRELVEGMRDLIERSLGPTIEVRIEIPERLPAVVVDPHQFELAILNLAVNARDAMGEGGRLEIGARTDLVIDGAVDGLGAGRYVCLEVADNGGGMPAEVLARCMEPFFSTKGVGKGTGLGLSMVQGLVAQSGGGLGIHSEIGKGTRVSIWLPITAEQTQSTAESCPDAPEALRPTHVLLVDDDRMVRYTTALLLGDLGYQVSEAASAEEALGEVERGLAPDLLVTDHLMADKTGVQLAEELRQRFPQLPVLVITGYANLTPEQLNGFEVLTKPFRHNELAERLARLLEASP</sequence>
<evidence type="ECO:0000259" key="8">
    <source>
        <dbReference type="PROSITE" id="PS50110"/>
    </source>
</evidence>
<name>A0A0H2Z756_PSEAB</name>
<evidence type="ECO:0000256" key="3">
    <source>
        <dbReference type="ARBA" id="ARBA00022553"/>
    </source>
</evidence>
<dbReference type="Gene3D" id="3.30.450.40">
    <property type="match status" value="1"/>
</dbReference>
<organism evidence="11 12">
    <name type="scientific">Pseudomonas aeruginosa (strain UCBPP-PA14)</name>
    <dbReference type="NCBI Taxonomy" id="208963"/>
    <lineage>
        <taxon>Bacteria</taxon>
        <taxon>Pseudomonadati</taxon>
        <taxon>Pseudomonadota</taxon>
        <taxon>Gammaproteobacteria</taxon>
        <taxon>Pseudomonadales</taxon>
        <taxon>Pseudomonadaceae</taxon>
        <taxon>Pseudomonas</taxon>
    </lineage>
</organism>
<keyword evidence="4" id="KW-0418">Kinase</keyword>
<accession>A0A0H2Z756</accession>
<dbReference type="InterPro" id="IPR011006">
    <property type="entry name" value="CheY-like_superfamily"/>
</dbReference>
<feature type="coiled-coil region" evidence="6">
    <location>
        <begin position="456"/>
        <end position="487"/>
    </location>
</feature>
<evidence type="ECO:0000313" key="12">
    <source>
        <dbReference type="Proteomes" id="UP000000653"/>
    </source>
</evidence>
<reference evidence="11 12" key="1">
    <citation type="journal article" date="2006" name="Genome Biol.">
        <title>Genomic analysis reveals that Pseudomonas aeruginosa virulence is combinatorial.</title>
        <authorList>
            <person name="Lee D.G."/>
            <person name="Urbach J.M."/>
            <person name="Wu G."/>
            <person name="Liberati N.T."/>
            <person name="Feinbaum R.L."/>
            <person name="Miyata S."/>
            <person name="Diggins L.T."/>
            <person name="He J."/>
            <person name="Saucier M."/>
            <person name="Deziel E."/>
            <person name="Friedman L."/>
            <person name="Li L."/>
            <person name="Grills G."/>
            <person name="Montgomery K."/>
            <person name="Kucherlapati R."/>
            <person name="Rahme L.G."/>
            <person name="Ausubel F.M."/>
        </authorList>
    </citation>
    <scope>NUCLEOTIDE SEQUENCE [LARGE SCALE GENOMIC DNA]</scope>
    <source>
        <strain evidence="11 12">UCBPP-PA14</strain>
    </source>
</reference>
<comment type="catalytic activity">
    <reaction evidence="1">
        <text>ATP + protein L-histidine = ADP + protein N-phospho-L-histidine.</text>
        <dbReference type="EC" id="2.7.13.3"/>
    </reaction>
</comment>
<dbReference type="InterPro" id="IPR036890">
    <property type="entry name" value="HATPase_C_sf"/>
</dbReference>
<dbReference type="Pfam" id="PF08448">
    <property type="entry name" value="PAS_4"/>
    <property type="match status" value="2"/>
</dbReference>
<dbReference type="Gene3D" id="1.10.287.130">
    <property type="match status" value="1"/>
</dbReference>
<evidence type="ECO:0000259" key="9">
    <source>
        <dbReference type="PROSITE" id="PS50112"/>
    </source>
</evidence>
<dbReference type="InterPro" id="IPR036097">
    <property type="entry name" value="HisK_dim/P_sf"/>
</dbReference>
<dbReference type="CDD" id="cd00130">
    <property type="entry name" value="PAS"/>
    <property type="match status" value="1"/>
</dbReference>
<evidence type="ECO:0000313" key="11">
    <source>
        <dbReference type="EMBL" id="ABJ10432.1"/>
    </source>
</evidence>
<dbReference type="PROSITE" id="PS50112">
    <property type="entry name" value="PAS"/>
    <property type="match status" value="1"/>
</dbReference>
<feature type="modified residue" description="4-aspartylphosphate" evidence="5">
    <location>
        <position position="793"/>
    </location>
</feature>
<dbReference type="Proteomes" id="UP000000653">
    <property type="component" value="Chromosome"/>
</dbReference>
<evidence type="ECO:0000259" key="7">
    <source>
        <dbReference type="PROSITE" id="PS50109"/>
    </source>
</evidence>
<dbReference type="AlphaFoldDB" id="A0A0H2Z756"/>
<evidence type="ECO:0000256" key="1">
    <source>
        <dbReference type="ARBA" id="ARBA00000085"/>
    </source>
</evidence>
<evidence type="ECO:0000256" key="6">
    <source>
        <dbReference type="SAM" id="Coils"/>
    </source>
</evidence>
<keyword evidence="4" id="KW-0808">Transferase</keyword>
<dbReference type="EC" id="2.7.13.3" evidence="2"/>
<dbReference type="SUPFAM" id="SSF55874">
    <property type="entry name" value="ATPase domain of HSP90 chaperone/DNA topoisomerase II/histidine kinase"/>
    <property type="match status" value="1"/>
</dbReference>
<dbReference type="InterPro" id="IPR000014">
    <property type="entry name" value="PAS"/>
</dbReference>
<proteinExistence type="predicted"/>
<dbReference type="InterPro" id="IPR003661">
    <property type="entry name" value="HisK_dim/P_dom"/>
</dbReference>
<dbReference type="PANTHER" id="PTHR43065:SF42">
    <property type="entry name" value="TWO-COMPONENT SENSOR PPRA"/>
    <property type="match status" value="1"/>
</dbReference>
<dbReference type="SMART" id="SM00448">
    <property type="entry name" value="REC"/>
    <property type="match status" value="1"/>
</dbReference>
<dbReference type="SMART" id="SM00091">
    <property type="entry name" value="PAS"/>
    <property type="match status" value="1"/>
</dbReference>
<dbReference type="InterPro" id="IPR004358">
    <property type="entry name" value="Sig_transdc_His_kin-like_C"/>
</dbReference>
<dbReference type="CDD" id="cd00082">
    <property type="entry name" value="HisKA"/>
    <property type="match status" value="1"/>
</dbReference>
<dbReference type="InterPro" id="IPR003594">
    <property type="entry name" value="HATPase_dom"/>
</dbReference>
<dbReference type="SUPFAM" id="SSF55781">
    <property type="entry name" value="GAF domain-like"/>
    <property type="match status" value="1"/>
</dbReference>
<dbReference type="Pfam" id="PF02518">
    <property type="entry name" value="HATPase_c"/>
    <property type="match status" value="1"/>
</dbReference>
<dbReference type="Pfam" id="PF00072">
    <property type="entry name" value="Response_reg"/>
    <property type="match status" value="1"/>
</dbReference>
<dbReference type="InterPro" id="IPR013656">
    <property type="entry name" value="PAS_4"/>
</dbReference>
<dbReference type="Gene3D" id="3.40.50.2300">
    <property type="match status" value="1"/>
</dbReference>
<dbReference type="Gene3D" id="3.30.450.20">
    <property type="entry name" value="PAS domain"/>
    <property type="match status" value="2"/>
</dbReference>
<dbReference type="PANTHER" id="PTHR43065">
    <property type="entry name" value="SENSOR HISTIDINE KINASE"/>
    <property type="match status" value="1"/>
</dbReference>
<dbReference type="PROSITE" id="PS50109">
    <property type="entry name" value="HIS_KIN"/>
    <property type="match status" value="1"/>
</dbReference>
<dbReference type="InterPro" id="IPR000700">
    <property type="entry name" value="PAS-assoc_C"/>
</dbReference>
<dbReference type="RefSeq" id="WP_003111687.1">
    <property type="nucleotide sequence ID" value="NC_008463.1"/>
</dbReference>
<feature type="domain" description="PAS" evidence="9">
    <location>
        <begin position="343"/>
        <end position="398"/>
    </location>
</feature>
<dbReference type="EMBL" id="CP000438">
    <property type="protein sequence ID" value="ABJ10432.1"/>
    <property type="molecule type" value="Genomic_DNA"/>
</dbReference>
<protein>
    <recommendedName>
        <fullName evidence="2">histidine kinase</fullName>
        <ecNumber evidence="2">2.7.13.3</ecNumber>
    </recommendedName>
</protein>
<evidence type="ECO:0000259" key="10">
    <source>
        <dbReference type="PROSITE" id="PS50113"/>
    </source>
</evidence>
<dbReference type="InterPro" id="IPR029016">
    <property type="entry name" value="GAF-like_dom_sf"/>
</dbReference>
<dbReference type="SMART" id="SM00388">
    <property type="entry name" value="HisKA"/>
    <property type="match status" value="1"/>
</dbReference>
<dbReference type="InterPro" id="IPR001789">
    <property type="entry name" value="Sig_transdc_resp-reg_receiver"/>
</dbReference>
<dbReference type="InterPro" id="IPR001610">
    <property type="entry name" value="PAC"/>
</dbReference>
<dbReference type="SUPFAM" id="SSF47384">
    <property type="entry name" value="Homodimeric domain of signal transducing histidine kinase"/>
    <property type="match status" value="1"/>
</dbReference>
<dbReference type="InterPro" id="IPR035965">
    <property type="entry name" value="PAS-like_dom_sf"/>
</dbReference>
<keyword evidence="6" id="KW-0175">Coiled coil</keyword>
<evidence type="ECO:0000256" key="4">
    <source>
        <dbReference type="ARBA" id="ARBA00022777"/>
    </source>
</evidence>
<dbReference type="InterPro" id="IPR005467">
    <property type="entry name" value="His_kinase_dom"/>
</dbReference>
<dbReference type="SUPFAM" id="SSF55785">
    <property type="entry name" value="PYP-like sensor domain (PAS domain)"/>
    <property type="match status" value="2"/>
</dbReference>
<dbReference type="KEGG" id="pau:PA14_48160"/>
<dbReference type="HOGENOM" id="CLU_000445_114_51_6"/>
<gene>
    <name evidence="11" type="ordered locus">PA14_48160</name>
</gene>
<dbReference type="PROSITE" id="PS50113">
    <property type="entry name" value="PAC"/>
    <property type="match status" value="1"/>
</dbReference>